<dbReference type="Pfam" id="PF05769">
    <property type="entry name" value="SIKE"/>
    <property type="match status" value="1"/>
</dbReference>
<evidence type="ECO:0000313" key="8">
    <source>
        <dbReference type="Proteomes" id="UP000616769"/>
    </source>
</evidence>
<dbReference type="EMBL" id="JXLN01012662">
    <property type="protein sequence ID" value="KPM08728.1"/>
    <property type="molecule type" value="Genomic_DNA"/>
</dbReference>
<keyword evidence="2" id="KW-0175">Coiled coil</keyword>
<sequence>MSLMPLIYRYQNCFKSLEQSNSIVDDILQQMIKIRTKFDQSNEKNEDSNNEQIDFDEDRPKTSSQLMIVKNEMEIDPRRETHRLTDNNDGGGCGCEENRIDSIANERNVIDSDANDAEDNNNDDGQTYSTIIIDTIQKESNPVSKLQNYNTFLRQQLKEYQFVLELIMSKYRQKIFELLNESDLNNRNILSRHSERIRLNRQTNIIATTDTIEDLIRLFKSNVCSLNETIMFNRREHLQRLLIEYHGLKELVKISNDFGSFPSAAQKSRLKVNETSENSSLDAR</sequence>
<feature type="region of interest" description="Disordered" evidence="3">
    <location>
        <begin position="39"/>
        <end position="98"/>
    </location>
</feature>
<evidence type="ECO:0000256" key="1">
    <source>
        <dbReference type="ARBA" id="ARBA00005537"/>
    </source>
</evidence>
<evidence type="ECO:0000313" key="5">
    <source>
        <dbReference type="EMBL" id="KPM08728.1"/>
    </source>
</evidence>
<evidence type="ECO:0000256" key="2">
    <source>
        <dbReference type="ARBA" id="ARBA00023054"/>
    </source>
</evidence>
<proteinExistence type="inferred from homology"/>
<reference evidence="7" key="2">
    <citation type="journal article" date="2020" name="PLoS Negl. Trop. Dis.">
        <title>High-quality nuclear genome for Sarcoptes scabiei-A critical resource for a neglected parasite.</title>
        <authorList>
            <person name="Korhonen P.K."/>
            <person name="Gasser R.B."/>
            <person name="Ma G."/>
            <person name="Wang T."/>
            <person name="Stroehlein A.J."/>
            <person name="Young N.D."/>
            <person name="Ang C.S."/>
            <person name="Fernando D.D."/>
            <person name="Lu H.C."/>
            <person name="Taylor S."/>
            <person name="Reynolds S.L."/>
            <person name="Mofiz E."/>
            <person name="Najaraj S.H."/>
            <person name="Gowda H."/>
            <person name="Madugundu A."/>
            <person name="Renuse S."/>
            <person name="Holt D."/>
            <person name="Pandey A."/>
            <person name="Papenfuss A.T."/>
            <person name="Fischer K."/>
        </authorList>
    </citation>
    <scope>NUCLEOTIDE SEQUENCE [LARGE SCALE GENOMIC DNA]</scope>
</reference>
<accession>A0A132ACN2</accession>
<reference evidence="6" key="4">
    <citation type="submission" date="2022-06" db="UniProtKB">
        <authorList>
            <consortium name="EnsemblMetazoa"/>
        </authorList>
    </citation>
    <scope>IDENTIFICATION</scope>
</reference>
<dbReference type="PANTHER" id="PTHR12186:SF2">
    <property type="entry name" value="FGFR1 ONCOGENE PARTNER 2 HOMOLOG"/>
    <property type="match status" value="1"/>
</dbReference>
<dbReference type="EMBL" id="WVUK01000051">
    <property type="protein sequence ID" value="KAF7494903.1"/>
    <property type="molecule type" value="Genomic_DNA"/>
</dbReference>
<protein>
    <submittedName>
        <fullName evidence="5 6">DUF837 domain containing protein 2</fullName>
    </submittedName>
</protein>
<evidence type="ECO:0000256" key="3">
    <source>
        <dbReference type="SAM" id="MobiDB-lite"/>
    </source>
</evidence>
<name>A0A132ACN2_SARSC</name>
<organism evidence="5 8">
    <name type="scientific">Sarcoptes scabiei</name>
    <name type="common">Itch mite</name>
    <name type="synonym">Acarus scabiei</name>
    <dbReference type="NCBI Taxonomy" id="52283"/>
    <lineage>
        <taxon>Eukaryota</taxon>
        <taxon>Metazoa</taxon>
        <taxon>Ecdysozoa</taxon>
        <taxon>Arthropoda</taxon>
        <taxon>Chelicerata</taxon>
        <taxon>Arachnida</taxon>
        <taxon>Acari</taxon>
        <taxon>Acariformes</taxon>
        <taxon>Sarcoptiformes</taxon>
        <taxon>Astigmata</taxon>
        <taxon>Psoroptidia</taxon>
        <taxon>Sarcoptoidea</taxon>
        <taxon>Sarcoptidae</taxon>
        <taxon>Sarcoptinae</taxon>
        <taxon>Sarcoptes</taxon>
    </lineage>
</organism>
<dbReference type="AlphaFoldDB" id="A0A132ACN2"/>
<comment type="similarity">
    <text evidence="1">Belongs to the SIKE family.</text>
</comment>
<dbReference type="Proteomes" id="UP000070412">
    <property type="component" value="Unassembled WGS sequence"/>
</dbReference>
<evidence type="ECO:0000313" key="6">
    <source>
        <dbReference type="EnsemblMetazoa" id="KAF7494903.1"/>
    </source>
</evidence>
<evidence type="ECO:0000313" key="7">
    <source>
        <dbReference type="Proteomes" id="UP000070412"/>
    </source>
</evidence>
<dbReference type="OrthoDB" id="21214at2759"/>
<reference evidence="5 8" key="1">
    <citation type="journal article" date="2015" name="Parasit. Vectors">
        <title>Draft genome of the scabies mite.</title>
        <authorList>
            <person name="Rider S.D.Jr."/>
            <person name="Morgan M.S."/>
            <person name="Arlian L.G."/>
        </authorList>
    </citation>
    <scope>NUCLEOTIDE SEQUENCE [LARGE SCALE GENOMIC DNA]</scope>
    <source>
        <strain evidence="5">Arlian Lab</strain>
    </source>
</reference>
<keyword evidence="7" id="KW-1185">Reference proteome</keyword>
<dbReference type="InterPro" id="IPR008555">
    <property type="entry name" value="SIKE"/>
</dbReference>
<dbReference type="EnsemblMetazoa" id="SSS_5128s_mrna">
    <property type="protein sequence ID" value="KAF7494903.1"/>
    <property type="gene ID" value="SSS_5128"/>
</dbReference>
<reference evidence="4" key="3">
    <citation type="submission" date="2020-01" db="EMBL/GenBank/DDBJ databases">
        <authorList>
            <person name="Korhonen P.K.K."/>
            <person name="Guangxu M.G."/>
            <person name="Wang T.W."/>
            <person name="Stroehlein A.J.S."/>
            <person name="Young N.D."/>
            <person name="Ang C.-S.A."/>
            <person name="Fernando D.W.F."/>
            <person name="Lu H.L."/>
            <person name="Taylor S.T."/>
            <person name="Ehtesham M.E.M."/>
            <person name="Najaraj S.H.N."/>
            <person name="Harsha G.H.G."/>
            <person name="Madugundu A.M."/>
            <person name="Renuse S.R."/>
            <person name="Holt D.H."/>
            <person name="Pandey A.P."/>
            <person name="Papenfuss A.P."/>
            <person name="Gasser R.B.G."/>
            <person name="Fischer K.F."/>
        </authorList>
    </citation>
    <scope>NUCLEOTIDE SEQUENCE</scope>
    <source>
        <strain evidence="4">SSS_KF_BRIS2020</strain>
    </source>
</reference>
<feature type="compositionally biased region" description="Basic and acidic residues" evidence="3">
    <location>
        <begin position="71"/>
        <end position="86"/>
    </location>
</feature>
<dbReference type="VEuPathDB" id="VectorBase:SSCA001147"/>
<dbReference type="PANTHER" id="PTHR12186">
    <property type="entry name" value="SIKE FAMILY MEMBER"/>
    <property type="match status" value="1"/>
</dbReference>
<dbReference type="Proteomes" id="UP000616769">
    <property type="component" value="Unassembled WGS sequence"/>
</dbReference>
<evidence type="ECO:0000313" key="4">
    <source>
        <dbReference type="EMBL" id="KAF7494903.1"/>
    </source>
</evidence>
<gene>
    <name evidence="5" type="ORF">QR98_0072520</name>
    <name evidence="4" type="ORF">SSS_5128</name>
</gene>